<name>A0ABR2K226_9EUKA</name>
<dbReference type="Pfam" id="PF07571">
    <property type="entry name" value="TAF6_C"/>
    <property type="match status" value="1"/>
</dbReference>
<dbReference type="InterPro" id="IPR011442">
    <property type="entry name" value="TAF6_C"/>
</dbReference>
<evidence type="ECO:0000313" key="8">
    <source>
        <dbReference type="Proteomes" id="UP001470230"/>
    </source>
</evidence>
<proteinExistence type="inferred from homology"/>
<keyword evidence="4" id="KW-0804">Transcription</keyword>
<accession>A0ABR2K226</accession>
<sequence>MCSTSVITVQAIADMLGITISKPTLVQSLAQEAEDFIAEYIRSASLLAINSRSYRLSAQHINRVLFSERYMNKLTRSPCNDRLFGYEFAPFGQYLSIPFEQSELYVPRENSIKCRNVIKSDIVPPNNQTFDFQFLLTEGVYADKKMLSVRRLIIKTPKILERAISAPISQFQNTQQTSEFFKRNPVSISKLTFSHIPLVHDVLNNTLQLYYSYILNLIRDDSPYVRDTALSRIETDVGLQQLLPYFLQYIIYNMTIFYQNIEQMTNLIKITRSLIRNSSLCSSIYAHTFLKIIFSALIGADYTSELHGDDTKLRELAADTLKLIIDKYQSCFHDIKICIFNSLIEVLFDPNTSLMAHYGAICGIEAIDENAVKYIIPHLKHYLKMMDFEIHCYNPRQRQCSQLICSKVKQLITKI</sequence>
<dbReference type="EMBL" id="JAPFFF010000008">
    <property type="protein sequence ID" value="KAK8885142.1"/>
    <property type="molecule type" value="Genomic_DNA"/>
</dbReference>
<dbReference type="Proteomes" id="UP001470230">
    <property type="component" value="Unassembled WGS sequence"/>
</dbReference>
<gene>
    <name evidence="7" type="ORF">M9Y10_044271</name>
</gene>
<reference evidence="7 8" key="1">
    <citation type="submission" date="2024-04" db="EMBL/GenBank/DDBJ databases">
        <title>Tritrichomonas musculus Genome.</title>
        <authorList>
            <person name="Alves-Ferreira E."/>
            <person name="Grigg M."/>
            <person name="Lorenzi H."/>
            <person name="Galac M."/>
        </authorList>
    </citation>
    <scope>NUCLEOTIDE SEQUENCE [LARGE SCALE GENOMIC DNA]</scope>
    <source>
        <strain evidence="7 8">EAF2021</strain>
    </source>
</reference>
<evidence type="ECO:0000313" key="7">
    <source>
        <dbReference type="EMBL" id="KAK8885142.1"/>
    </source>
</evidence>
<dbReference type="CDD" id="cd08050">
    <property type="entry name" value="TAF6C"/>
    <property type="match status" value="1"/>
</dbReference>
<comment type="subcellular location">
    <subcellularLocation>
        <location evidence="1">Nucleus</location>
    </subcellularLocation>
</comment>
<dbReference type="CDD" id="cd22917">
    <property type="entry name" value="HFD_TAF6-like"/>
    <property type="match status" value="1"/>
</dbReference>
<keyword evidence="5" id="KW-0539">Nucleus</keyword>
<comment type="similarity">
    <text evidence="2">Belongs to the TAF6 family.</text>
</comment>
<dbReference type="InterPro" id="IPR046344">
    <property type="entry name" value="TAF6_C_sf"/>
</dbReference>
<dbReference type="InterPro" id="IPR037796">
    <property type="entry name" value="TAF6"/>
</dbReference>
<comment type="caution">
    <text evidence="7">The sequence shown here is derived from an EMBL/GenBank/DDBJ whole genome shotgun (WGS) entry which is preliminary data.</text>
</comment>
<evidence type="ECO:0000259" key="6">
    <source>
        <dbReference type="Pfam" id="PF07571"/>
    </source>
</evidence>
<dbReference type="PANTHER" id="PTHR10221">
    <property type="entry name" value="TRANSCRIPTION INITIATION FACTOR TFIID SUBUNIT 6"/>
    <property type="match status" value="1"/>
</dbReference>
<evidence type="ECO:0000256" key="2">
    <source>
        <dbReference type="ARBA" id="ARBA00007688"/>
    </source>
</evidence>
<organism evidence="7 8">
    <name type="scientific">Tritrichomonas musculus</name>
    <dbReference type="NCBI Taxonomy" id="1915356"/>
    <lineage>
        <taxon>Eukaryota</taxon>
        <taxon>Metamonada</taxon>
        <taxon>Parabasalia</taxon>
        <taxon>Tritrichomonadida</taxon>
        <taxon>Tritrichomonadidae</taxon>
        <taxon>Tritrichomonas</taxon>
    </lineage>
</organism>
<dbReference type="SUPFAM" id="SSF48371">
    <property type="entry name" value="ARM repeat"/>
    <property type="match status" value="1"/>
</dbReference>
<evidence type="ECO:0000256" key="1">
    <source>
        <dbReference type="ARBA" id="ARBA00004123"/>
    </source>
</evidence>
<keyword evidence="8" id="KW-1185">Reference proteome</keyword>
<dbReference type="InterPro" id="IPR016024">
    <property type="entry name" value="ARM-type_fold"/>
</dbReference>
<protein>
    <recommendedName>
        <fullName evidence="6">TAF6 C-terminal HEAT repeat domain-containing protein</fullName>
    </recommendedName>
</protein>
<keyword evidence="3" id="KW-0805">Transcription regulation</keyword>
<evidence type="ECO:0000256" key="3">
    <source>
        <dbReference type="ARBA" id="ARBA00023015"/>
    </source>
</evidence>
<dbReference type="Gene3D" id="1.25.40.770">
    <property type="entry name" value="TAF6, C-terminal HEAT repeat domain"/>
    <property type="match status" value="1"/>
</dbReference>
<feature type="domain" description="TAF6 C-terminal HEAT repeat" evidence="6">
    <location>
        <begin position="200"/>
        <end position="380"/>
    </location>
</feature>
<dbReference type="PANTHER" id="PTHR10221:SF9">
    <property type="entry name" value="TRANSCRIPTION INITIATION FACTOR TFIID SUBUNIT 6"/>
    <property type="match status" value="1"/>
</dbReference>
<evidence type="ECO:0000256" key="5">
    <source>
        <dbReference type="ARBA" id="ARBA00023242"/>
    </source>
</evidence>
<evidence type="ECO:0000256" key="4">
    <source>
        <dbReference type="ARBA" id="ARBA00023163"/>
    </source>
</evidence>